<dbReference type="Proteomes" id="UP000199031">
    <property type="component" value="Unassembled WGS sequence"/>
</dbReference>
<feature type="chain" id="PRO_5011613238" evidence="1">
    <location>
        <begin position="17"/>
        <end position="373"/>
    </location>
</feature>
<dbReference type="Pfam" id="PF00144">
    <property type="entry name" value="Beta-lactamase"/>
    <property type="match status" value="1"/>
</dbReference>
<proteinExistence type="predicted"/>
<dbReference type="InterPro" id="IPR050491">
    <property type="entry name" value="AmpC-like"/>
</dbReference>
<dbReference type="STRING" id="1465490.SAMN05444277_105152"/>
<feature type="domain" description="Beta-lactamase-related" evidence="2">
    <location>
        <begin position="41"/>
        <end position="347"/>
    </location>
</feature>
<accession>A0A1I5VS02</accession>
<gene>
    <name evidence="3" type="ORF">SAMN05444277_105152</name>
</gene>
<organism evidence="3 4">
    <name type="scientific">Parafilimonas terrae</name>
    <dbReference type="NCBI Taxonomy" id="1465490"/>
    <lineage>
        <taxon>Bacteria</taxon>
        <taxon>Pseudomonadati</taxon>
        <taxon>Bacteroidota</taxon>
        <taxon>Chitinophagia</taxon>
        <taxon>Chitinophagales</taxon>
        <taxon>Chitinophagaceae</taxon>
        <taxon>Parafilimonas</taxon>
    </lineage>
</organism>
<protein>
    <submittedName>
        <fullName evidence="3">CubicO group peptidase, beta-lactamase class C family</fullName>
    </submittedName>
</protein>
<dbReference type="AlphaFoldDB" id="A0A1I5VS02"/>
<name>A0A1I5VS02_9BACT</name>
<evidence type="ECO:0000313" key="3">
    <source>
        <dbReference type="EMBL" id="SFQ10230.1"/>
    </source>
</evidence>
<evidence type="ECO:0000256" key="1">
    <source>
        <dbReference type="SAM" id="SignalP"/>
    </source>
</evidence>
<keyword evidence="4" id="KW-1185">Reference proteome</keyword>
<dbReference type="InterPro" id="IPR012338">
    <property type="entry name" value="Beta-lactam/transpept-like"/>
</dbReference>
<dbReference type="Gene3D" id="3.40.710.10">
    <property type="entry name" value="DD-peptidase/beta-lactamase superfamily"/>
    <property type="match status" value="1"/>
</dbReference>
<evidence type="ECO:0000313" key="4">
    <source>
        <dbReference type="Proteomes" id="UP000199031"/>
    </source>
</evidence>
<dbReference type="OrthoDB" id="9793489at2"/>
<dbReference type="PANTHER" id="PTHR46825:SF9">
    <property type="entry name" value="BETA-LACTAMASE-RELATED DOMAIN-CONTAINING PROTEIN"/>
    <property type="match status" value="1"/>
</dbReference>
<feature type="signal peptide" evidence="1">
    <location>
        <begin position="1"/>
        <end position="16"/>
    </location>
</feature>
<dbReference type="PANTHER" id="PTHR46825">
    <property type="entry name" value="D-ALANYL-D-ALANINE-CARBOXYPEPTIDASE/ENDOPEPTIDASE AMPH"/>
    <property type="match status" value="1"/>
</dbReference>
<reference evidence="3 4" key="1">
    <citation type="submission" date="2016-10" db="EMBL/GenBank/DDBJ databases">
        <authorList>
            <person name="de Groot N.N."/>
        </authorList>
    </citation>
    <scope>NUCLEOTIDE SEQUENCE [LARGE SCALE GENOMIC DNA]</scope>
    <source>
        <strain evidence="3 4">DSM 28286</strain>
    </source>
</reference>
<dbReference type="SUPFAM" id="SSF56601">
    <property type="entry name" value="beta-lactamase/transpeptidase-like"/>
    <property type="match status" value="1"/>
</dbReference>
<evidence type="ECO:0000259" key="2">
    <source>
        <dbReference type="Pfam" id="PF00144"/>
    </source>
</evidence>
<dbReference type="RefSeq" id="WP_090657946.1">
    <property type="nucleotide sequence ID" value="NZ_FOXQ01000005.1"/>
</dbReference>
<dbReference type="InterPro" id="IPR001466">
    <property type="entry name" value="Beta-lactam-related"/>
</dbReference>
<keyword evidence="1" id="KW-0732">Signal</keyword>
<sequence length="373" mass="42061">MKIFATFILSCFPAFALMAQQPVFNLNEQKIDSLLSKTYPAHLPGISIGIVDNGKIVYNKSYGISSISTGNKLTASSNFNICSLTKQFTAIAILQLQQKHLLSLNDKISRFFPGMNKKLADVITIKQLLTHTSGIPDHYAYINTSGMQHAYNIDVYNAVKHADSTYFMPGTKFRYSNTAYCLLALIIEKLSGKTYNDYMAEYVFKPAGMQHTIIWNEQATIQNEVTGYERDSLDNLIQSGPGEHIFFSTEGDGGIYTSVTDYIKWFKALQSGKVFSKTIVDEARNLEFIIDRNKKNGYGFGWFIDEQDAVRKVYHSGDNGGFRTYSFSIPSLNYLVVIFANRNDVNVEQIVQQIINMQFPSLKNFTPIEVLTS</sequence>
<dbReference type="EMBL" id="FOXQ01000005">
    <property type="protein sequence ID" value="SFQ10230.1"/>
    <property type="molecule type" value="Genomic_DNA"/>
</dbReference>